<reference evidence="1 2" key="1">
    <citation type="submission" date="2009-09" db="EMBL/GenBank/DDBJ databases">
        <authorList>
            <person name="Weinstock G."/>
            <person name="Sodergren E."/>
            <person name="Clifton S."/>
            <person name="Fulton L."/>
            <person name="Fulton B."/>
            <person name="Courtney L."/>
            <person name="Fronick C."/>
            <person name="Harrison M."/>
            <person name="Strong C."/>
            <person name="Farmer C."/>
            <person name="Delahaunty K."/>
            <person name="Markovic C."/>
            <person name="Hall O."/>
            <person name="Minx P."/>
            <person name="Tomlinson C."/>
            <person name="Mitreva M."/>
            <person name="Nelson J."/>
            <person name="Hou S."/>
            <person name="Wollam A."/>
            <person name="Pepin K.H."/>
            <person name="Johnson M."/>
            <person name="Bhonagiri V."/>
            <person name="Nash W.E."/>
            <person name="Warren W."/>
            <person name="Chinwalla A."/>
            <person name="Mardis E.R."/>
            <person name="Wilson R.K."/>
        </authorList>
    </citation>
    <scope>NUCLEOTIDE SEQUENCE [LARGE SCALE GENOMIC DNA]</scope>
    <source>
        <strain evidence="2">ATCC 35185 / DSM 20758 / VPI D19B-28</strain>
    </source>
</reference>
<dbReference type="EMBL" id="ACKP02000050">
    <property type="protein sequence ID" value="EEX76224.1"/>
    <property type="molecule type" value="Genomic_DNA"/>
</dbReference>
<dbReference type="Proteomes" id="UP000003505">
    <property type="component" value="Unassembled WGS sequence"/>
</dbReference>
<accession>C9LY30</accession>
<evidence type="ECO:0008006" key="3">
    <source>
        <dbReference type="Google" id="ProtNLM"/>
    </source>
</evidence>
<dbReference type="AlphaFoldDB" id="C9LY30"/>
<proteinExistence type="predicted"/>
<evidence type="ECO:0000313" key="1">
    <source>
        <dbReference type="EMBL" id="EEX76224.1"/>
    </source>
</evidence>
<evidence type="ECO:0000313" key="2">
    <source>
        <dbReference type="Proteomes" id="UP000003505"/>
    </source>
</evidence>
<comment type="caution">
    <text evidence="1">The sequence shown here is derived from an EMBL/GenBank/DDBJ whole genome shotgun (WGS) entry which is preliminary data.</text>
</comment>
<dbReference type="STRING" id="546271.Selsp_0316"/>
<protein>
    <recommendedName>
        <fullName evidence="3">Flagellar operon protein TIGR03826</fullName>
    </recommendedName>
</protein>
<sequence length="172" mass="19572">MPGLSALGAVFFASWREALAGRWEALGKILGSSLRNRGVRDDRYIGRIYFGYFYGERYEMNGNLKNCPSCGKLFIAQPKQRLCMDCFEKQREEEERIIRYVNAHPEVTTLDEIAAGTGAEPKEILRMIHDSRLLQADREIRYPCESCGTLITRGRYCAGCMRDFKAGADRIG</sequence>
<name>C9LY30_SELS3</name>
<gene>
    <name evidence="1" type="ORF">SELSPUOL_02389</name>
</gene>
<organism evidence="1 2">
    <name type="scientific">Selenomonas sputigena (strain ATCC 35185 / DSM 20758 / CCUG 44933 / VPI D19B-28)</name>
    <dbReference type="NCBI Taxonomy" id="546271"/>
    <lineage>
        <taxon>Bacteria</taxon>
        <taxon>Bacillati</taxon>
        <taxon>Bacillota</taxon>
        <taxon>Negativicutes</taxon>
        <taxon>Selenomonadales</taxon>
        <taxon>Selenomonadaceae</taxon>
        <taxon>Selenomonas</taxon>
    </lineage>
</organism>